<evidence type="ECO:0000313" key="2">
    <source>
        <dbReference type="EMBL" id="OHA82441.1"/>
    </source>
</evidence>
<keyword evidence="1" id="KW-0812">Transmembrane</keyword>
<accession>A0A1G2SDB2</accession>
<comment type="caution">
    <text evidence="2">The sequence shown here is derived from an EMBL/GenBank/DDBJ whole genome shotgun (WGS) entry which is preliminary data.</text>
</comment>
<gene>
    <name evidence="2" type="ORF">A2675_01380</name>
</gene>
<dbReference type="STRING" id="1802723.A2675_01380"/>
<dbReference type="EMBL" id="MHUS01000001">
    <property type="protein sequence ID" value="OHA82441.1"/>
    <property type="molecule type" value="Genomic_DNA"/>
</dbReference>
<feature type="transmembrane region" description="Helical" evidence="1">
    <location>
        <begin position="30"/>
        <end position="47"/>
    </location>
</feature>
<reference evidence="2 3" key="1">
    <citation type="journal article" date="2016" name="Nat. Commun.">
        <title>Thousands of microbial genomes shed light on interconnected biogeochemical processes in an aquifer system.</title>
        <authorList>
            <person name="Anantharaman K."/>
            <person name="Brown C.T."/>
            <person name="Hug L.A."/>
            <person name="Sharon I."/>
            <person name="Castelle C.J."/>
            <person name="Probst A.J."/>
            <person name="Thomas B.C."/>
            <person name="Singh A."/>
            <person name="Wilkins M.J."/>
            <person name="Karaoz U."/>
            <person name="Brodie E.L."/>
            <person name="Williams K.H."/>
            <person name="Hubbard S.S."/>
            <person name="Banfield J.F."/>
        </authorList>
    </citation>
    <scope>NUCLEOTIDE SEQUENCE [LARGE SCALE GENOMIC DNA]</scope>
</reference>
<feature type="transmembrane region" description="Helical" evidence="1">
    <location>
        <begin position="94"/>
        <end position="115"/>
    </location>
</feature>
<keyword evidence="1" id="KW-1133">Transmembrane helix</keyword>
<dbReference type="Pfam" id="PF04020">
    <property type="entry name" value="Phage_holin_4_2"/>
    <property type="match status" value="1"/>
</dbReference>
<proteinExistence type="predicted"/>
<dbReference type="PANTHER" id="PTHR37309">
    <property type="entry name" value="SLR0284 PROTEIN"/>
    <property type="match status" value="1"/>
</dbReference>
<keyword evidence="1" id="KW-0472">Membrane</keyword>
<dbReference type="Proteomes" id="UP000176997">
    <property type="component" value="Unassembled WGS sequence"/>
</dbReference>
<name>A0A1G2SDB2_9BACT</name>
<evidence type="ECO:0000256" key="1">
    <source>
        <dbReference type="SAM" id="Phobius"/>
    </source>
</evidence>
<sequence>MKVIFKWIISALSILLAAYALPKLGLPGIVVDSFYTALIVALVLGLLNLTLKPILVILTLPINLITLGLFTLVINGFLFWFVATIVSGFHVDGFLGAIVGALFVSLVSTIGHKLVDPAS</sequence>
<evidence type="ECO:0008006" key="4">
    <source>
        <dbReference type="Google" id="ProtNLM"/>
    </source>
</evidence>
<dbReference type="AlphaFoldDB" id="A0A1G2SDB2"/>
<dbReference type="InterPro" id="IPR007165">
    <property type="entry name" value="Phage_holin_4_2"/>
</dbReference>
<evidence type="ECO:0000313" key="3">
    <source>
        <dbReference type="Proteomes" id="UP000176997"/>
    </source>
</evidence>
<feature type="transmembrane region" description="Helical" evidence="1">
    <location>
        <begin position="54"/>
        <end position="82"/>
    </location>
</feature>
<dbReference type="PANTHER" id="PTHR37309:SF1">
    <property type="entry name" value="SLR0284 PROTEIN"/>
    <property type="match status" value="1"/>
</dbReference>
<protein>
    <recommendedName>
        <fullName evidence="4">Phage holin family protein</fullName>
    </recommendedName>
</protein>
<organism evidence="2 3">
    <name type="scientific">Candidatus Yonathbacteria bacterium RIFCSPHIGHO2_01_FULL_51_10</name>
    <dbReference type="NCBI Taxonomy" id="1802723"/>
    <lineage>
        <taxon>Bacteria</taxon>
        <taxon>Candidatus Yonathiibacteriota</taxon>
    </lineage>
</organism>